<feature type="domain" description="Zona occludens toxin N-terminal" evidence="1">
    <location>
        <begin position="2"/>
        <end position="148"/>
    </location>
</feature>
<dbReference type="STRING" id="1434232.MAIT1_05069"/>
<comment type="caution">
    <text evidence="2">The sequence shown here is derived from an EMBL/GenBank/DDBJ whole genome shotgun (WGS) entry which is preliminary data.</text>
</comment>
<evidence type="ECO:0000313" key="3">
    <source>
        <dbReference type="Proteomes" id="UP000194003"/>
    </source>
</evidence>
<organism evidence="2 3">
    <name type="scientific">Magnetofaba australis IT-1</name>
    <dbReference type="NCBI Taxonomy" id="1434232"/>
    <lineage>
        <taxon>Bacteria</taxon>
        <taxon>Pseudomonadati</taxon>
        <taxon>Pseudomonadota</taxon>
        <taxon>Magnetococcia</taxon>
        <taxon>Magnetococcales</taxon>
        <taxon>Magnetococcaceae</taxon>
        <taxon>Magnetofaba</taxon>
    </lineage>
</organism>
<accession>A0A1Y2K8F6</accession>
<dbReference type="EMBL" id="LVJN01000015">
    <property type="protein sequence ID" value="OSM07021.1"/>
    <property type="molecule type" value="Genomic_DNA"/>
</dbReference>
<evidence type="ECO:0000313" key="2">
    <source>
        <dbReference type="EMBL" id="OSM07021.1"/>
    </source>
</evidence>
<sequence>MAIKYHHGAPGSFKTSGAIADDLPKAVKAGRLVITNIRGISPLRVRDVFRKVHKIEAPESFHIEVFNDENPEDYEKLRRFYHWAPKGAMFFFDEVYNLWDPDQKEFSELDYPGGREAAERDGREPTLRSAFAKHRHYNWDFIIAAQNMCAGSAET</sequence>
<dbReference type="InterPro" id="IPR008900">
    <property type="entry name" value="Zot_N"/>
</dbReference>
<name>A0A1Y2K8F6_9PROT</name>
<protein>
    <submittedName>
        <fullName evidence="2">Putative zona occludens toxin</fullName>
    </submittedName>
</protein>
<gene>
    <name evidence="2" type="ORF">MAIT1_05069</name>
</gene>
<dbReference type="Pfam" id="PF05707">
    <property type="entry name" value="Zot"/>
    <property type="match status" value="1"/>
</dbReference>
<dbReference type="AlphaFoldDB" id="A0A1Y2K8F6"/>
<dbReference type="OrthoDB" id="8479507at2"/>
<dbReference type="InterPro" id="IPR027417">
    <property type="entry name" value="P-loop_NTPase"/>
</dbReference>
<evidence type="ECO:0000259" key="1">
    <source>
        <dbReference type="Pfam" id="PF05707"/>
    </source>
</evidence>
<dbReference type="Proteomes" id="UP000194003">
    <property type="component" value="Unassembled WGS sequence"/>
</dbReference>
<reference evidence="2 3" key="1">
    <citation type="journal article" date="2016" name="BMC Genomics">
        <title>Combined genomic and structural analyses of a cultured magnetotactic bacterium reveals its niche adaptation to a dynamic environment.</title>
        <authorList>
            <person name="Araujo A.C."/>
            <person name="Morillo V."/>
            <person name="Cypriano J."/>
            <person name="Teixeira L.C."/>
            <person name="Leao P."/>
            <person name="Lyra S."/>
            <person name="Almeida L.G."/>
            <person name="Bazylinski D.A."/>
            <person name="Vasconcellos A.T."/>
            <person name="Abreu F."/>
            <person name="Lins U."/>
        </authorList>
    </citation>
    <scope>NUCLEOTIDE SEQUENCE [LARGE SCALE GENOMIC DNA]</scope>
    <source>
        <strain evidence="2 3">IT-1</strain>
    </source>
</reference>
<proteinExistence type="predicted"/>
<keyword evidence="3" id="KW-1185">Reference proteome</keyword>
<dbReference type="Gene3D" id="3.40.50.300">
    <property type="entry name" value="P-loop containing nucleotide triphosphate hydrolases"/>
    <property type="match status" value="1"/>
</dbReference>
<dbReference type="RefSeq" id="WP_158089300.1">
    <property type="nucleotide sequence ID" value="NZ_LVJN01000015.1"/>
</dbReference>